<name>A0A9P8VNA7_9HYPO</name>
<evidence type="ECO:0000313" key="2">
    <source>
        <dbReference type="EMBL" id="KAH6867428.1"/>
    </source>
</evidence>
<dbReference type="PANTHER" id="PTHR45458">
    <property type="entry name" value="SHORT-CHAIN DEHYDROGENASE/REDUCTASE SDR"/>
    <property type="match status" value="1"/>
</dbReference>
<dbReference type="EMBL" id="JAGPYM010000102">
    <property type="protein sequence ID" value="KAH6867428.1"/>
    <property type="molecule type" value="Genomic_DNA"/>
</dbReference>
<dbReference type="Gene3D" id="3.40.50.720">
    <property type="entry name" value="NAD(P)-binding Rossmann-like Domain"/>
    <property type="match status" value="1"/>
</dbReference>
<evidence type="ECO:0008006" key="4">
    <source>
        <dbReference type="Google" id="ProtNLM"/>
    </source>
</evidence>
<dbReference type="SUPFAM" id="SSF51735">
    <property type="entry name" value="NAD(P)-binding Rossmann-fold domains"/>
    <property type="match status" value="1"/>
</dbReference>
<reference evidence="2 3" key="1">
    <citation type="journal article" date="2021" name="Nat. Commun.">
        <title>Genetic determinants of endophytism in the Arabidopsis root mycobiome.</title>
        <authorList>
            <person name="Mesny F."/>
            <person name="Miyauchi S."/>
            <person name="Thiergart T."/>
            <person name="Pickel B."/>
            <person name="Atanasova L."/>
            <person name="Karlsson M."/>
            <person name="Huettel B."/>
            <person name="Barry K.W."/>
            <person name="Haridas S."/>
            <person name="Chen C."/>
            <person name="Bauer D."/>
            <person name="Andreopoulos W."/>
            <person name="Pangilinan J."/>
            <person name="LaButti K."/>
            <person name="Riley R."/>
            <person name="Lipzen A."/>
            <person name="Clum A."/>
            <person name="Drula E."/>
            <person name="Henrissat B."/>
            <person name="Kohler A."/>
            <person name="Grigoriev I.V."/>
            <person name="Martin F.M."/>
            <person name="Hacquard S."/>
        </authorList>
    </citation>
    <scope>NUCLEOTIDE SEQUENCE [LARGE SCALE GENOMIC DNA]</scope>
    <source>
        <strain evidence="2 3">MPI-CAGE-CH-0241</strain>
    </source>
</reference>
<protein>
    <recommendedName>
        <fullName evidence="4">NAD(P)-binding protein</fullName>
    </recommendedName>
</protein>
<dbReference type="InterPro" id="IPR052184">
    <property type="entry name" value="SDR_enzymes"/>
</dbReference>
<comment type="caution">
    <text evidence="2">The sequence shown here is derived from an EMBL/GenBank/DDBJ whole genome shotgun (WGS) entry which is preliminary data.</text>
</comment>
<evidence type="ECO:0000313" key="3">
    <source>
        <dbReference type="Proteomes" id="UP000777438"/>
    </source>
</evidence>
<dbReference type="PANTHER" id="PTHR45458:SF3">
    <property type="entry name" value="CHAIN DEHYDROGENASE (ATSC), PUTATIVE-RELATED"/>
    <property type="match status" value="1"/>
</dbReference>
<dbReference type="PROSITE" id="PS00061">
    <property type="entry name" value="ADH_SHORT"/>
    <property type="match status" value="1"/>
</dbReference>
<organism evidence="2 3">
    <name type="scientific">Thelonectria olida</name>
    <dbReference type="NCBI Taxonomy" id="1576542"/>
    <lineage>
        <taxon>Eukaryota</taxon>
        <taxon>Fungi</taxon>
        <taxon>Dikarya</taxon>
        <taxon>Ascomycota</taxon>
        <taxon>Pezizomycotina</taxon>
        <taxon>Sordariomycetes</taxon>
        <taxon>Hypocreomycetidae</taxon>
        <taxon>Hypocreales</taxon>
        <taxon>Nectriaceae</taxon>
        <taxon>Thelonectria</taxon>
    </lineage>
</organism>
<keyword evidence="3" id="KW-1185">Reference proteome</keyword>
<dbReference type="AlphaFoldDB" id="A0A9P8VNA7"/>
<sequence>MSSWVIVGSTRGIGFEYVNQLSADDKNTVFALIRSRKTAGPLEELAAKRKNIHVIETDISSSSRLEETAKTVGNVTGSKLDVLVFNAFHAGTENAMTPPSAFTGKETELEMEIFEPLKVNLLHLMYAVNAFLPLIRNGHEKKIIYISSGLGDVNVTRTTEVAVQLGYAVSKASGNIIMAKYAAELKSEGIFTLSLSPGWVATDAALGIVKTPETFQALLQAFQKLDPSVTGMISTDESVKQQLAVIEDLDASKSGSFVSHHGNQNWL</sequence>
<dbReference type="GO" id="GO:0016616">
    <property type="term" value="F:oxidoreductase activity, acting on the CH-OH group of donors, NAD or NADP as acceptor"/>
    <property type="evidence" value="ECO:0007669"/>
    <property type="project" value="TreeGrafter"/>
</dbReference>
<proteinExistence type="predicted"/>
<dbReference type="PRINTS" id="PR00081">
    <property type="entry name" value="GDHRDH"/>
</dbReference>
<gene>
    <name evidence="2" type="ORF">B0T10DRAFT_572322</name>
</gene>
<evidence type="ECO:0000256" key="1">
    <source>
        <dbReference type="ARBA" id="ARBA00022857"/>
    </source>
</evidence>
<keyword evidence="1" id="KW-0521">NADP</keyword>
<dbReference type="Proteomes" id="UP000777438">
    <property type="component" value="Unassembled WGS sequence"/>
</dbReference>
<dbReference type="Pfam" id="PF00106">
    <property type="entry name" value="adh_short"/>
    <property type="match status" value="1"/>
</dbReference>
<dbReference type="InterPro" id="IPR002347">
    <property type="entry name" value="SDR_fam"/>
</dbReference>
<dbReference type="InterPro" id="IPR020904">
    <property type="entry name" value="Sc_DH/Rdtase_CS"/>
</dbReference>
<accession>A0A9P8VNA7</accession>
<dbReference type="OrthoDB" id="5296at2759"/>
<dbReference type="InterPro" id="IPR036291">
    <property type="entry name" value="NAD(P)-bd_dom_sf"/>
</dbReference>